<evidence type="ECO:0000313" key="9">
    <source>
        <dbReference type="EMBL" id="AKV00589.1"/>
    </source>
</evidence>
<keyword evidence="10" id="KW-1185">Reference proteome</keyword>
<reference evidence="9 10" key="1">
    <citation type="submission" date="2015-08" db="EMBL/GenBank/DDBJ databases">
        <authorList>
            <person name="Babu N.S."/>
            <person name="Beckwith C.J."/>
            <person name="Beseler K.G."/>
            <person name="Brison A."/>
            <person name="Carone J.V."/>
            <person name="Caskin T.P."/>
            <person name="Diamond M."/>
            <person name="Durham M.E."/>
            <person name="Foxe J.M."/>
            <person name="Go M."/>
            <person name="Henderson B.A."/>
            <person name="Jones I.B."/>
            <person name="McGettigan J.A."/>
            <person name="Micheletti S.J."/>
            <person name="Nasrallah M.E."/>
            <person name="Ortiz D."/>
            <person name="Piller C.R."/>
            <person name="Privatt S.R."/>
            <person name="Schneider S.L."/>
            <person name="Sharp S."/>
            <person name="Smith T.C."/>
            <person name="Stanton J.D."/>
            <person name="Ullery H.E."/>
            <person name="Wilson R.J."/>
            <person name="Serrano M.G."/>
            <person name="Buck G."/>
            <person name="Lee V."/>
            <person name="Wang Y."/>
            <person name="Carvalho R."/>
            <person name="Voegtly L."/>
            <person name="Shi R."/>
            <person name="Duckworth R."/>
            <person name="Johnson A."/>
            <person name="Loviza R."/>
            <person name="Walstead R."/>
            <person name="Shah Z."/>
            <person name="Kiflezghi M."/>
            <person name="Wade K."/>
            <person name="Ball S.L."/>
            <person name="Bradley K.W."/>
            <person name="Asai D.J."/>
            <person name="Bowman C.A."/>
            <person name="Russell D.A."/>
            <person name="Pope W.H."/>
            <person name="Jacobs-Sera D."/>
            <person name="Hendrix R.W."/>
            <person name="Hatfull G.F."/>
        </authorList>
    </citation>
    <scope>NUCLEOTIDE SEQUENCE [LARGE SCALE GENOMIC DNA]</scope>
    <source>
        <strain evidence="9 10">DSM 27648</strain>
    </source>
</reference>
<dbReference type="PROSITE" id="PS00109">
    <property type="entry name" value="PROTEIN_KINASE_TYR"/>
    <property type="match status" value="1"/>
</dbReference>
<feature type="domain" description="Protein kinase" evidence="8">
    <location>
        <begin position="135"/>
        <end position="402"/>
    </location>
</feature>
<dbReference type="InterPro" id="IPR017441">
    <property type="entry name" value="Protein_kinase_ATP_BS"/>
</dbReference>
<evidence type="ECO:0000256" key="1">
    <source>
        <dbReference type="ARBA" id="ARBA00012513"/>
    </source>
</evidence>
<evidence type="ECO:0000256" key="6">
    <source>
        <dbReference type="ARBA" id="ARBA00022840"/>
    </source>
</evidence>
<evidence type="ECO:0000256" key="2">
    <source>
        <dbReference type="ARBA" id="ARBA00022527"/>
    </source>
</evidence>
<dbReference type="STRING" id="1391654.AKJ09_07252"/>
<dbReference type="GO" id="GO:0004674">
    <property type="term" value="F:protein serine/threonine kinase activity"/>
    <property type="evidence" value="ECO:0007669"/>
    <property type="project" value="UniProtKB-KW"/>
</dbReference>
<dbReference type="Proteomes" id="UP000064967">
    <property type="component" value="Chromosome"/>
</dbReference>
<keyword evidence="2 9" id="KW-0723">Serine/threonine-protein kinase</keyword>
<sequence length="413" mass="44068">MEAADLLIHLVTRGKPRAVALEPSTSGHVVHVDDGEGYRERTRLTASLGDAVVARLAILAELTPGASTSQLGRLRVSLRRPDSGSAPPIVELLVAVRVVDHGLAAEVHRVATIAGTFSPAPVDSVAVPDADFGKYRLDRELGRGGMGVVYLAKHVVLDKPVAVKVLHPLASDNPMLTSQFVIEARAACRARHPGIVDVTDFGTMPDGRAYLVMELVDSPTLSTVLDREGPLPHARVVTLAVHIAEALQAASAQGVVHRDLTPANIFVCDGDQPKICDFGVAKIVDKDAEDLEGVASRVVGTAAYMSPEQGLGEPVDARTDIYALGCVMYRMLTGKVPFAGGSLVAILAKHVHDDPPPMTSPHGPLPAALEGVVLRALAKRPAERYQSAEEMLFDLRRVERVLARDGFARFLPR</sequence>
<dbReference type="PANTHER" id="PTHR43289">
    <property type="entry name" value="MITOGEN-ACTIVATED PROTEIN KINASE KINASE KINASE 20-RELATED"/>
    <property type="match status" value="1"/>
</dbReference>
<dbReference type="InterPro" id="IPR008266">
    <property type="entry name" value="Tyr_kinase_AS"/>
</dbReference>
<dbReference type="InterPro" id="IPR000719">
    <property type="entry name" value="Prot_kinase_dom"/>
</dbReference>
<feature type="binding site" evidence="7">
    <location>
        <position position="164"/>
    </location>
    <ligand>
        <name>ATP</name>
        <dbReference type="ChEBI" id="CHEBI:30616"/>
    </ligand>
</feature>
<evidence type="ECO:0000256" key="3">
    <source>
        <dbReference type="ARBA" id="ARBA00022679"/>
    </source>
</evidence>
<dbReference type="Gene3D" id="1.10.510.10">
    <property type="entry name" value="Transferase(Phosphotransferase) domain 1"/>
    <property type="match status" value="1"/>
</dbReference>
<evidence type="ECO:0000256" key="5">
    <source>
        <dbReference type="ARBA" id="ARBA00022777"/>
    </source>
</evidence>
<evidence type="ECO:0000313" key="10">
    <source>
        <dbReference type="Proteomes" id="UP000064967"/>
    </source>
</evidence>
<dbReference type="Pfam" id="PF00069">
    <property type="entry name" value="Pkinase"/>
    <property type="match status" value="1"/>
</dbReference>
<keyword evidence="5 9" id="KW-0418">Kinase</keyword>
<gene>
    <name evidence="9" type="ORF">AKJ09_07252</name>
</gene>
<dbReference type="AlphaFoldDB" id="A0A0K1Q4C0"/>
<dbReference type="InterPro" id="IPR011009">
    <property type="entry name" value="Kinase-like_dom_sf"/>
</dbReference>
<evidence type="ECO:0000256" key="7">
    <source>
        <dbReference type="PROSITE-ProRule" id="PRU10141"/>
    </source>
</evidence>
<dbReference type="EC" id="2.7.11.1" evidence="1"/>
<dbReference type="PROSITE" id="PS00107">
    <property type="entry name" value="PROTEIN_KINASE_ATP"/>
    <property type="match status" value="1"/>
</dbReference>
<evidence type="ECO:0000259" key="8">
    <source>
        <dbReference type="PROSITE" id="PS50011"/>
    </source>
</evidence>
<name>A0A0K1Q4C0_9BACT</name>
<dbReference type="PANTHER" id="PTHR43289:SF6">
    <property type="entry name" value="SERINE_THREONINE-PROTEIN KINASE NEKL-3"/>
    <property type="match status" value="1"/>
</dbReference>
<dbReference type="GO" id="GO:0005524">
    <property type="term" value="F:ATP binding"/>
    <property type="evidence" value="ECO:0007669"/>
    <property type="project" value="UniProtKB-UniRule"/>
</dbReference>
<dbReference type="EMBL" id="CP012333">
    <property type="protein sequence ID" value="AKV00589.1"/>
    <property type="molecule type" value="Genomic_DNA"/>
</dbReference>
<dbReference type="PATRIC" id="fig|1391654.3.peg.7367"/>
<proteinExistence type="predicted"/>
<dbReference type="Gene3D" id="3.30.200.20">
    <property type="entry name" value="Phosphorylase Kinase, domain 1"/>
    <property type="match status" value="1"/>
</dbReference>
<accession>A0A0K1Q4C0</accession>
<organism evidence="9 10">
    <name type="scientific">Labilithrix luteola</name>
    <dbReference type="NCBI Taxonomy" id="1391654"/>
    <lineage>
        <taxon>Bacteria</taxon>
        <taxon>Pseudomonadati</taxon>
        <taxon>Myxococcota</taxon>
        <taxon>Polyangia</taxon>
        <taxon>Polyangiales</taxon>
        <taxon>Labilitrichaceae</taxon>
        <taxon>Labilithrix</taxon>
    </lineage>
</organism>
<keyword evidence="4 7" id="KW-0547">Nucleotide-binding</keyword>
<dbReference type="KEGG" id="llu:AKJ09_07252"/>
<evidence type="ECO:0000256" key="4">
    <source>
        <dbReference type="ARBA" id="ARBA00022741"/>
    </source>
</evidence>
<dbReference type="PROSITE" id="PS50011">
    <property type="entry name" value="PROTEIN_KINASE_DOM"/>
    <property type="match status" value="1"/>
</dbReference>
<keyword evidence="3" id="KW-0808">Transferase</keyword>
<dbReference type="FunFam" id="1.10.510.10:FF:000021">
    <property type="entry name" value="Serine/threonine protein kinase"/>
    <property type="match status" value="1"/>
</dbReference>
<keyword evidence="6 7" id="KW-0067">ATP-binding</keyword>
<dbReference type="CDD" id="cd14014">
    <property type="entry name" value="STKc_PknB_like"/>
    <property type="match status" value="1"/>
</dbReference>
<dbReference type="SUPFAM" id="SSF56112">
    <property type="entry name" value="Protein kinase-like (PK-like)"/>
    <property type="match status" value="1"/>
</dbReference>
<protein>
    <recommendedName>
        <fullName evidence="1">non-specific serine/threonine protein kinase</fullName>
        <ecNumber evidence="1">2.7.11.1</ecNumber>
    </recommendedName>
</protein>